<organism evidence="3 4">
    <name type="scientific">Pontibacter silvestris</name>
    <dbReference type="NCBI Taxonomy" id="2305183"/>
    <lineage>
        <taxon>Bacteria</taxon>
        <taxon>Pseudomonadati</taxon>
        <taxon>Bacteroidota</taxon>
        <taxon>Cytophagia</taxon>
        <taxon>Cytophagales</taxon>
        <taxon>Hymenobacteraceae</taxon>
        <taxon>Pontibacter</taxon>
    </lineage>
</organism>
<sequence>MNFKILIAALSMLVVHVQVAAQEVSLNIHLRGVYTSKVSLQTVEGGSIKTIAENPVIRKGEIGTLKVSKEQLPAAFVLRFDYKEKENSDPYPSERQIFINSQDIDMWVNPLYVNNPDSTWFQKGEKENALFAQFSKENTRKKEKLGLLQNFLMGYDQPQSAFYQSGVEEYEKRRRDYNAWVIAQAKQYQDVFASHAFIFQYLPQIAWKGTEAERLQSLIASYFEGMDFKDPVLAKTTDLKDWMNQYVNIYGSMATTEALRDSLFTLAGQRAIEKARMGHPVVYGWMVDYFYNGYESFNITPGIKMLEPYLNDPRCLTSKRLAIEKRLKGIETLVPGAVSPDFMLKDEAGKSLAFHKYKTSARYKLLLFWSASCHHCTELVSKLHPWQQQTKNKELADVLAISLDETETEIPVWEKAKRNLPGWKHSRAEGGINSPEASAYYVLSTPTMVLVDAKTNKIVALPATIDQLNAAMD</sequence>
<keyword evidence="4" id="KW-1185">Reference proteome</keyword>
<evidence type="ECO:0000259" key="2">
    <source>
        <dbReference type="PROSITE" id="PS51352"/>
    </source>
</evidence>
<comment type="caution">
    <text evidence="3">The sequence shown here is derived from an EMBL/GenBank/DDBJ whole genome shotgun (WGS) entry which is preliminary data.</text>
</comment>
<dbReference type="InterPro" id="IPR036249">
    <property type="entry name" value="Thioredoxin-like_sf"/>
</dbReference>
<dbReference type="RefSeq" id="WP_229962878.1">
    <property type="nucleotide sequence ID" value="NZ_JAJJWI010000037.1"/>
</dbReference>
<feature type="signal peptide" evidence="1">
    <location>
        <begin position="1"/>
        <end position="20"/>
    </location>
</feature>
<name>A0ABW4WYW7_9BACT</name>
<reference evidence="4" key="1">
    <citation type="journal article" date="2019" name="Int. J. Syst. Evol. Microbiol.">
        <title>The Global Catalogue of Microorganisms (GCM) 10K type strain sequencing project: providing services to taxonomists for standard genome sequencing and annotation.</title>
        <authorList>
            <consortium name="The Broad Institute Genomics Platform"/>
            <consortium name="The Broad Institute Genome Sequencing Center for Infectious Disease"/>
            <person name="Wu L."/>
            <person name="Ma J."/>
        </authorList>
    </citation>
    <scope>NUCLEOTIDE SEQUENCE [LARGE SCALE GENOMIC DNA]</scope>
    <source>
        <strain evidence="4">JCM 16545</strain>
    </source>
</reference>
<keyword evidence="1" id="KW-0732">Signal</keyword>
<accession>A0ABW4WYW7</accession>
<dbReference type="PROSITE" id="PS51352">
    <property type="entry name" value="THIOREDOXIN_2"/>
    <property type="match status" value="1"/>
</dbReference>
<dbReference type="InterPro" id="IPR012336">
    <property type="entry name" value="Thioredoxin-like_fold"/>
</dbReference>
<feature type="domain" description="Thioredoxin" evidence="2">
    <location>
        <begin position="333"/>
        <end position="473"/>
    </location>
</feature>
<dbReference type="Pfam" id="PF13905">
    <property type="entry name" value="Thioredoxin_8"/>
    <property type="match status" value="1"/>
</dbReference>
<evidence type="ECO:0000313" key="4">
    <source>
        <dbReference type="Proteomes" id="UP001597369"/>
    </source>
</evidence>
<evidence type="ECO:0000313" key="3">
    <source>
        <dbReference type="EMBL" id="MFD2067423.1"/>
    </source>
</evidence>
<dbReference type="Proteomes" id="UP001597369">
    <property type="component" value="Unassembled WGS sequence"/>
</dbReference>
<protein>
    <submittedName>
        <fullName evidence="3">TlpA family protein disulfide reductase</fullName>
    </submittedName>
</protein>
<dbReference type="SUPFAM" id="SSF52833">
    <property type="entry name" value="Thioredoxin-like"/>
    <property type="match status" value="1"/>
</dbReference>
<dbReference type="EMBL" id="JBHUHV010000035">
    <property type="protein sequence ID" value="MFD2067423.1"/>
    <property type="molecule type" value="Genomic_DNA"/>
</dbReference>
<proteinExistence type="predicted"/>
<evidence type="ECO:0000256" key="1">
    <source>
        <dbReference type="SAM" id="SignalP"/>
    </source>
</evidence>
<dbReference type="InterPro" id="IPR013766">
    <property type="entry name" value="Thioredoxin_domain"/>
</dbReference>
<dbReference type="Gene3D" id="3.40.30.10">
    <property type="entry name" value="Glutaredoxin"/>
    <property type="match status" value="1"/>
</dbReference>
<feature type="chain" id="PRO_5046597657" evidence="1">
    <location>
        <begin position="21"/>
        <end position="473"/>
    </location>
</feature>
<gene>
    <name evidence="3" type="ORF">ACFSKU_11060</name>
</gene>